<feature type="domain" description="ABC transporter" evidence="5">
    <location>
        <begin position="4"/>
        <end position="241"/>
    </location>
</feature>
<dbReference type="OrthoDB" id="30605at2"/>
<dbReference type="Proteomes" id="UP000027284">
    <property type="component" value="Unassembled WGS sequence"/>
</dbReference>
<evidence type="ECO:0000313" key="6">
    <source>
        <dbReference type="EMBL" id="KDA53725.1"/>
    </source>
</evidence>
<dbReference type="EMBL" id="JMFG01000018">
    <property type="protein sequence ID" value="KDA53725.1"/>
    <property type="molecule type" value="Genomic_DNA"/>
</dbReference>
<dbReference type="InterPro" id="IPR003439">
    <property type="entry name" value="ABC_transporter-like_ATP-bd"/>
</dbReference>
<dbReference type="PROSITE" id="PS00211">
    <property type="entry name" value="ABC_TRANSPORTER_1"/>
    <property type="match status" value="1"/>
</dbReference>
<dbReference type="GO" id="GO:0016887">
    <property type="term" value="F:ATP hydrolysis activity"/>
    <property type="evidence" value="ECO:0007669"/>
    <property type="project" value="InterPro"/>
</dbReference>
<organism evidence="6 7">
    <name type="scientific">Thermoanaerobaculum aquaticum</name>
    <dbReference type="NCBI Taxonomy" id="1312852"/>
    <lineage>
        <taxon>Bacteria</taxon>
        <taxon>Pseudomonadati</taxon>
        <taxon>Acidobacteriota</taxon>
        <taxon>Thermoanaerobaculia</taxon>
        <taxon>Thermoanaerobaculales</taxon>
        <taxon>Thermoanaerobaculaceae</taxon>
        <taxon>Thermoanaerobaculum</taxon>
    </lineage>
</organism>
<evidence type="ECO:0000313" key="7">
    <source>
        <dbReference type="Proteomes" id="UP000027284"/>
    </source>
</evidence>
<dbReference type="InterPro" id="IPR030679">
    <property type="entry name" value="ABC_ATPase_HisP-typ"/>
</dbReference>
<dbReference type="Gene3D" id="3.40.50.300">
    <property type="entry name" value="P-loop containing nucleotide triphosphate hydrolases"/>
    <property type="match status" value="1"/>
</dbReference>
<dbReference type="AlphaFoldDB" id="A0A062XYY4"/>
<comment type="similarity">
    <text evidence="1">Belongs to the ABC transporter superfamily.</text>
</comment>
<gene>
    <name evidence="6" type="ORF">EG19_03150</name>
</gene>
<reference evidence="6 7" key="1">
    <citation type="submission" date="2014-04" db="EMBL/GenBank/DDBJ databases">
        <title>The Genome Sequence of Thermoanaerobaculum aquaticum MP-01, The First Cultivated Group 23 Acidobacterium.</title>
        <authorList>
            <person name="Stamps B.W."/>
            <person name="Losey N.A."/>
            <person name="Lawson P.A."/>
            <person name="Stevenson B.S."/>
        </authorList>
    </citation>
    <scope>NUCLEOTIDE SEQUENCE [LARGE SCALE GENOMIC DNA]</scope>
    <source>
        <strain evidence="6 7">MP-01</strain>
    </source>
</reference>
<keyword evidence="4" id="KW-0067">ATP-binding</keyword>
<evidence type="ECO:0000256" key="1">
    <source>
        <dbReference type="ARBA" id="ARBA00005417"/>
    </source>
</evidence>
<dbReference type="PANTHER" id="PTHR43166:SF4">
    <property type="entry name" value="PHOSPHONATES IMPORT ATP-BINDING PROTEIN PHNC"/>
    <property type="match status" value="1"/>
</dbReference>
<dbReference type="PANTHER" id="PTHR43166">
    <property type="entry name" value="AMINO ACID IMPORT ATP-BINDING PROTEIN"/>
    <property type="match status" value="1"/>
</dbReference>
<dbReference type="SMART" id="SM00382">
    <property type="entry name" value="AAA"/>
    <property type="match status" value="1"/>
</dbReference>
<sequence length="246" mass="26533">MVRILVRGLSKFFASRAVLEDVSLSVEPGETLVVLGPSGAGKSTLLRCVAGLSPFDAGEVQVNSWVLRPGAQGLSAGAALRQRVGFIFQDFGLFPHKRAWENVALAPRLVRKLEAETAREQALELLAKVGLAARAEAYPHQLSGGEKQRVAIARALAMAPAALLGDEITSSLDPELKWEVVETLLRLKGEGLTLLLVTHEVGLARQVADRVLLLVEGKVVEEGPTQTLLSRPRTPRGQQFLSRLLV</sequence>
<keyword evidence="7" id="KW-1185">Reference proteome</keyword>
<dbReference type="STRING" id="1312852.EG19_03150"/>
<proteinExistence type="inferred from homology"/>
<dbReference type="InterPro" id="IPR017871">
    <property type="entry name" value="ABC_transporter-like_CS"/>
</dbReference>
<dbReference type="GO" id="GO:0015424">
    <property type="term" value="F:ABC-type amino acid transporter activity"/>
    <property type="evidence" value="ECO:0007669"/>
    <property type="project" value="InterPro"/>
</dbReference>
<dbReference type="Pfam" id="PF00005">
    <property type="entry name" value="ABC_tran"/>
    <property type="match status" value="1"/>
</dbReference>
<comment type="caution">
    <text evidence="6">The sequence shown here is derived from an EMBL/GenBank/DDBJ whole genome shotgun (WGS) entry which is preliminary data.</text>
</comment>
<dbReference type="PROSITE" id="PS50893">
    <property type="entry name" value="ABC_TRANSPORTER_2"/>
    <property type="match status" value="1"/>
</dbReference>
<keyword evidence="3" id="KW-0547">Nucleotide-binding</keyword>
<dbReference type="PIRSF" id="PIRSF039085">
    <property type="entry name" value="ABC_ATPase_HisP"/>
    <property type="match status" value="1"/>
</dbReference>
<dbReference type="InterPro" id="IPR027417">
    <property type="entry name" value="P-loop_NTPase"/>
</dbReference>
<accession>A0A062XYY4</accession>
<protein>
    <recommendedName>
        <fullName evidence="5">ABC transporter domain-containing protein</fullName>
    </recommendedName>
</protein>
<dbReference type="SUPFAM" id="SSF52540">
    <property type="entry name" value="P-loop containing nucleoside triphosphate hydrolases"/>
    <property type="match status" value="1"/>
</dbReference>
<evidence type="ECO:0000259" key="5">
    <source>
        <dbReference type="PROSITE" id="PS50893"/>
    </source>
</evidence>
<dbReference type="InterPro" id="IPR003593">
    <property type="entry name" value="AAA+_ATPase"/>
</dbReference>
<dbReference type="RefSeq" id="WP_038049152.1">
    <property type="nucleotide sequence ID" value="NZ_JMFG01000018.1"/>
</dbReference>
<evidence type="ECO:0000256" key="2">
    <source>
        <dbReference type="ARBA" id="ARBA00022448"/>
    </source>
</evidence>
<evidence type="ECO:0000256" key="4">
    <source>
        <dbReference type="ARBA" id="ARBA00022840"/>
    </source>
</evidence>
<dbReference type="InterPro" id="IPR050086">
    <property type="entry name" value="MetN_ABC_transporter-like"/>
</dbReference>
<name>A0A062XYY4_9BACT</name>
<dbReference type="GO" id="GO:0005524">
    <property type="term" value="F:ATP binding"/>
    <property type="evidence" value="ECO:0007669"/>
    <property type="project" value="UniProtKB-KW"/>
</dbReference>
<evidence type="ECO:0000256" key="3">
    <source>
        <dbReference type="ARBA" id="ARBA00022741"/>
    </source>
</evidence>
<keyword evidence="2" id="KW-0813">Transport</keyword>